<dbReference type="InterPro" id="IPR007154">
    <property type="entry name" value="DUF356"/>
</dbReference>
<sequence>MPEIPETKCLAIVRGNNLSSVITALCDLVRHARLNFAGTPKVCDPVFADNVLVQVMKEQLNARCGAAAVVQLKDEPGRAIYLIRKIRAPAHVVIVSPQHNIYGGLLEQIGLLPDLDFTMPDAGEDNGGRG</sequence>
<evidence type="ECO:0008006" key="3">
    <source>
        <dbReference type="Google" id="ProtNLM"/>
    </source>
</evidence>
<protein>
    <recommendedName>
        <fullName evidence="3">DUF356 domain-containing protein</fullName>
    </recommendedName>
</protein>
<dbReference type="EMBL" id="MT144383">
    <property type="protein sequence ID" value="QJA52967.1"/>
    <property type="molecule type" value="Genomic_DNA"/>
</dbReference>
<dbReference type="Pfam" id="PF04009">
    <property type="entry name" value="DUF356"/>
    <property type="match status" value="1"/>
</dbReference>
<name>A0A6H2A072_9ZZZZ</name>
<evidence type="ECO:0000313" key="1">
    <source>
        <dbReference type="EMBL" id="QJA52967.1"/>
    </source>
</evidence>
<accession>A0A6H2A072</accession>
<dbReference type="AlphaFoldDB" id="A0A6H2A072"/>
<gene>
    <name evidence="1" type="ORF">TM448A03128_0001</name>
    <name evidence="2" type="ORF">TM448B02645_0007</name>
</gene>
<dbReference type="EMBL" id="MT144932">
    <property type="protein sequence ID" value="QJI01559.1"/>
    <property type="molecule type" value="Genomic_DNA"/>
</dbReference>
<proteinExistence type="predicted"/>
<evidence type="ECO:0000313" key="2">
    <source>
        <dbReference type="EMBL" id="QJI01559.1"/>
    </source>
</evidence>
<reference evidence="1" key="1">
    <citation type="submission" date="2020-03" db="EMBL/GenBank/DDBJ databases">
        <title>The deep terrestrial virosphere.</title>
        <authorList>
            <person name="Holmfeldt K."/>
            <person name="Nilsson E."/>
            <person name="Simone D."/>
            <person name="Lopez-Fernandez M."/>
            <person name="Wu X."/>
            <person name="de Brujin I."/>
            <person name="Lundin D."/>
            <person name="Andersson A."/>
            <person name="Bertilsson S."/>
            <person name="Dopson M."/>
        </authorList>
    </citation>
    <scope>NUCLEOTIDE SEQUENCE</scope>
    <source>
        <strain evidence="1">TM448A03128</strain>
        <strain evidence="2">TM448B02645</strain>
    </source>
</reference>
<organism evidence="1">
    <name type="scientific">viral metagenome</name>
    <dbReference type="NCBI Taxonomy" id="1070528"/>
    <lineage>
        <taxon>unclassified sequences</taxon>
        <taxon>metagenomes</taxon>
        <taxon>organismal metagenomes</taxon>
    </lineage>
</organism>